<feature type="domain" description="Cytochrome c" evidence="8">
    <location>
        <begin position="46"/>
        <end position="119"/>
    </location>
</feature>
<evidence type="ECO:0000313" key="10">
    <source>
        <dbReference type="Proteomes" id="UP000036867"/>
    </source>
</evidence>
<comment type="PTM">
    <text evidence="6">Binds 1 heme c group covalently per subunit.</text>
</comment>
<evidence type="ECO:0000256" key="7">
    <source>
        <dbReference type="PIRSR" id="PIRSR000025-2"/>
    </source>
</evidence>
<protein>
    <submittedName>
        <fullName evidence="9">Cytochrome C</fullName>
    </submittedName>
</protein>
<gene>
    <name evidence="9" type="ORF">AMD00_07230</name>
</gene>
<accession>A0A0M0LM84</accession>
<feature type="binding site" description="axial binding residue" evidence="7">
    <location>
        <position position="64"/>
    </location>
    <ligand>
        <name>heme c</name>
        <dbReference type="ChEBI" id="CHEBI:61717"/>
    </ligand>
    <ligandPart>
        <name>Fe</name>
        <dbReference type="ChEBI" id="CHEBI:18248"/>
    </ligandPart>
</feature>
<feature type="binding site" description="covalent" evidence="6">
    <location>
        <position position="63"/>
    </location>
    <ligand>
        <name>heme c</name>
        <dbReference type="ChEBI" id="CHEBI:61717"/>
    </ligand>
</feature>
<evidence type="ECO:0000313" key="9">
    <source>
        <dbReference type="EMBL" id="KOO52190.1"/>
    </source>
</evidence>
<evidence type="ECO:0000256" key="4">
    <source>
        <dbReference type="ARBA" id="ARBA00022982"/>
    </source>
</evidence>
<dbReference type="GO" id="GO:0016020">
    <property type="term" value="C:membrane"/>
    <property type="evidence" value="ECO:0007669"/>
    <property type="project" value="InterPro"/>
</dbReference>
<dbReference type="PROSITE" id="PS51007">
    <property type="entry name" value="CYTC"/>
    <property type="match status" value="1"/>
</dbReference>
<dbReference type="InterPro" id="IPR009056">
    <property type="entry name" value="Cyt_c-like_dom"/>
</dbReference>
<dbReference type="PANTHER" id="PTHR37823">
    <property type="entry name" value="CYTOCHROME C-553-LIKE"/>
    <property type="match status" value="1"/>
</dbReference>
<keyword evidence="1" id="KW-0813">Transport</keyword>
<dbReference type="NCBIfam" id="NF045773">
    <property type="entry name" value="cytochro_C550"/>
    <property type="match status" value="1"/>
</dbReference>
<reference evidence="10" key="1">
    <citation type="submission" date="2015-08" db="EMBL/GenBank/DDBJ databases">
        <title>Fjat-10028 dsm 16317.</title>
        <authorList>
            <person name="Liu B."/>
            <person name="Wang J."/>
            <person name="Zhu Y."/>
            <person name="Liu G."/>
            <person name="Chen Q."/>
            <person name="Chen Z."/>
            <person name="Lan J."/>
            <person name="Che J."/>
            <person name="Ge C."/>
            <person name="Shi H."/>
            <person name="Pan Z."/>
            <person name="Liu X."/>
        </authorList>
    </citation>
    <scope>NUCLEOTIDE SEQUENCE [LARGE SCALE GENOMIC DNA]</scope>
    <source>
        <strain evidence="10">DSM 16317</strain>
    </source>
</reference>
<organism evidence="9 10">
    <name type="scientific">Viridibacillus arvi</name>
    <dbReference type="NCBI Taxonomy" id="263475"/>
    <lineage>
        <taxon>Bacteria</taxon>
        <taxon>Bacillati</taxon>
        <taxon>Bacillota</taxon>
        <taxon>Bacilli</taxon>
        <taxon>Bacillales</taxon>
        <taxon>Caryophanaceae</taxon>
        <taxon>Viridibacillus</taxon>
    </lineage>
</organism>
<dbReference type="GO" id="GO:0005506">
    <property type="term" value="F:iron ion binding"/>
    <property type="evidence" value="ECO:0007669"/>
    <property type="project" value="InterPro"/>
</dbReference>
<dbReference type="RefSeq" id="WP_053416365.1">
    <property type="nucleotide sequence ID" value="NZ_JBHVNE010000003.1"/>
</dbReference>
<name>A0A0M0LM84_9BACL</name>
<dbReference type="GO" id="GO:0009055">
    <property type="term" value="F:electron transfer activity"/>
    <property type="evidence" value="ECO:0007669"/>
    <property type="project" value="InterPro"/>
</dbReference>
<dbReference type="SUPFAM" id="SSF46626">
    <property type="entry name" value="Cytochrome c"/>
    <property type="match status" value="1"/>
</dbReference>
<dbReference type="InterPro" id="IPR036909">
    <property type="entry name" value="Cyt_c-like_dom_sf"/>
</dbReference>
<dbReference type="GeneID" id="301135893"/>
<dbReference type="GO" id="GO:0020037">
    <property type="term" value="F:heme binding"/>
    <property type="evidence" value="ECO:0007669"/>
    <property type="project" value="InterPro"/>
</dbReference>
<evidence type="ECO:0000256" key="3">
    <source>
        <dbReference type="ARBA" id="ARBA00022723"/>
    </source>
</evidence>
<evidence type="ECO:0000256" key="6">
    <source>
        <dbReference type="PIRSR" id="PIRSR000025-1"/>
    </source>
</evidence>
<proteinExistence type="predicted"/>
<dbReference type="InterPro" id="IPR054780">
    <property type="entry name" value="Cytochro_C550_firm"/>
</dbReference>
<evidence type="ECO:0000256" key="1">
    <source>
        <dbReference type="ARBA" id="ARBA00022448"/>
    </source>
</evidence>
<keyword evidence="3 7" id="KW-0479">Metal-binding</keyword>
<sequence>MKKNPIIPYILIMAFGIGLIFFMSLDGADKKEEIAKGGEEPKTEEAAGEFDPEAFAASKCISCHGENLEGAFGPNLHGTGLSADEAKDILQNGKGSGMPGGLVPADNLDAMAKYIADLK</sequence>
<comment type="caution">
    <text evidence="9">The sequence shown here is derived from an EMBL/GenBank/DDBJ whole genome shotgun (WGS) entry which is preliminary data.</text>
</comment>
<dbReference type="InterPro" id="IPR012218">
    <property type="entry name" value="Cyt_c_BACSU-c550-type"/>
</dbReference>
<dbReference type="PIRSF" id="PIRSF000025">
    <property type="entry name" value="Cytc_Bsub_c550"/>
    <property type="match status" value="1"/>
</dbReference>
<dbReference type="AlphaFoldDB" id="A0A0M0LM84"/>
<dbReference type="STRING" id="263475.AMD00_07230"/>
<dbReference type="OrthoDB" id="7933886at2"/>
<feature type="binding site" description="axial binding residue" evidence="7">
    <location>
        <position position="98"/>
    </location>
    <ligand>
        <name>heme c</name>
        <dbReference type="ChEBI" id="CHEBI:61717"/>
    </ligand>
    <ligandPart>
        <name>Fe</name>
        <dbReference type="ChEBI" id="CHEBI:18248"/>
    </ligandPart>
</feature>
<evidence type="ECO:0000256" key="2">
    <source>
        <dbReference type="ARBA" id="ARBA00022617"/>
    </source>
</evidence>
<dbReference type="PANTHER" id="PTHR37823:SF2">
    <property type="entry name" value="CYTOCHROME C-550"/>
    <property type="match status" value="1"/>
</dbReference>
<dbReference type="Pfam" id="PF13442">
    <property type="entry name" value="Cytochrome_CBB3"/>
    <property type="match status" value="1"/>
</dbReference>
<dbReference type="Proteomes" id="UP000036867">
    <property type="component" value="Unassembled WGS sequence"/>
</dbReference>
<keyword evidence="5 7" id="KW-0408">Iron</keyword>
<feature type="binding site" description="covalent" evidence="6">
    <location>
        <position position="60"/>
    </location>
    <ligand>
        <name>heme c</name>
        <dbReference type="ChEBI" id="CHEBI:61717"/>
    </ligand>
</feature>
<keyword evidence="4" id="KW-0249">Electron transport</keyword>
<dbReference type="PATRIC" id="fig|263475.3.peg.1899"/>
<evidence type="ECO:0000259" key="8">
    <source>
        <dbReference type="PROSITE" id="PS51007"/>
    </source>
</evidence>
<keyword evidence="10" id="KW-1185">Reference proteome</keyword>
<keyword evidence="2 6" id="KW-0349">Heme</keyword>
<dbReference type="EMBL" id="LILB01000001">
    <property type="protein sequence ID" value="KOO52190.1"/>
    <property type="molecule type" value="Genomic_DNA"/>
</dbReference>
<dbReference type="Gene3D" id="1.10.760.10">
    <property type="entry name" value="Cytochrome c-like domain"/>
    <property type="match status" value="1"/>
</dbReference>
<dbReference type="InterPro" id="IPR051811">
    <property type="entry name" value="Cytochrome_c550/c551-like"/>
</dbReference>
<evidence type="ECO:0000256" key="5">
    <source>
        <dbReference type="ARBA" id="ARBA00023004"/>
    </source>
</evidence>